<feature type="transmembrane region" description="Helical" evidence="6">
    <location>
        <begin position="129"/>
        <end position="149"/>
    </location>
</feature>
<feature type="transmembrane region" description="Helical" evidence="6">
    <location>
        <begin position="97"/>
        <end position="117"/>
    </location>
</feature>
<protein>
    <recommendedName>
        <fullName evidence="7">Rhodopsin domain-containing protein</fullName>
    </recommendedName>
</protein>
<keyword evidence="2 6" id="KW-0812">Transmembrane</keyword>
<dbReference type="OrthoDB" id="2496787at2759"/>
<evidence type="ECO:0000259" key="7">
    <source>
        <dbReference type="Pfam" id="PF20684"/>
    </source>
</evidence>
<evidence type="ECO:0000256" key="2">
    <source>
        <dbReference type="ARBA" id="ARBA00022692"/>
    </source>
</evidence>
<dbReference type="GO" id="GO:0016020">
    <property type="term" value="C:membrane"/>
    <property type="evidence" value="ECO:0007669"/>
    <property type="project" value="UniProtKB-SubCell"/>
</dbReference>
<dbReference type="PANTHER" id="PTHR33048:SF160">
    <property type="entry name" value="SAT4 FAMILY MEMBRANE PROTEIN"/>
    <property type="match status" value="1"/>
</dbReference>
<feature type="domain" description="Rhodopsin" evidence="7">
    <location>
        <begin position="81"/>
        <end position="177"/>
    </location>
</feature>
<gene>
    <name evidence="8" type="ORF">D0Z07_6697</name>
</gene>
<evidence type="ECO:0000256" key="3">
    <source>
        <dbReference type="ARBA" id="ARBA00022989"/>
    </source>
</evidence>
<organism evidence="8 9">
    <name type="scientific">Hyphodiscus hymeniophilus</name>
    <dbReference type="NCBI Taxonomy" id="353542"/>
    <lineage>
        <taxon>Eukaryota</taxon>
        <taxon>Fungi</taxon>
        <taxon>Dikarya</taxon>
        <taxon>Ascomycota</taxon>
        <taxon>Pezizomycotina</taxon>
        <taxon>Leotiomycetes</taxon>
        <taxon>Helotiales</taxon>
        <taxon>Hyphodiscaceae</taxon>
        <taxon>Hyphodiscus</taxon>
    </lineage>
</organism>
<evidence type="ECO:0000256" key="5">
    <source>
        <dbReference type="ARBA" id="ARBA00038359"/>
    </source>
</evidence>
<feature type="transmembrane region" description="Helical" evidence="6">
    <location>
        <begin position="63"/>
        <end position="85"/>
    </location>
</feature>
<proteinExistence type="inferred from homology"/>
<reference evidence="8" key="1">
    <citation type="submission" date="2019-07" db="EMBL/GenBank/DDBJ databases">
        <title>Hyphodiscus hymeniophilus genome sequencing and assembly.</title>
        <authorList>
            <person name="Kramer G."/>
            <person name="Nodwell J."/>
        </authorList>
    </citation>
    <scope>NUCLEOTIDE SEQUENCE</scope>
    <source>
        <strain evidence="8">ATCC 34498</strain>
    </source>
</reference>
<evidence type="ECO:0000313" key="8">
    <source>
        <dbReference type="EMBL" id="KAG0647507.1"/>
    </source>
</evidence>
<keyword evidence="9" id="KW-1185">Reference proteome</keyword>
<sequence length="289" mass="32495">MECIERPNSDFPENETYFCTNQALSVGLENQRGSESVIVPPTLFCRVADKTLCRQPVRDRTKLVSVSAIVGVSLAALTFALRLLARTMSCQLGLDDWSMIAAMGFVIPLSALAVFRTSNSGKIYYFDELLYLGSLTLIRISILCCYLRIFPQRTFKRTVYVILAGNVIYGTAFVLISGCMDELGRHGQSQVYRCESTGMDKWRDQHHSRFHHPRPSNARVGEIGDVVAAKDSDLVNFWFRVFQYQETTANHQSRGLCSCGILEHNRGTCQRHLRLSAGTPFFVSEETPS</sequence>
<dbReference type="AlphaFoldDB" id="A0A9P6VGI6"/>
<evidence type="ECO:0000256" key="4">
    <source>
        <dbReference type="ARBA" id="ARBA00023136"/>
    </source>
</evidence>
<evidence type="ECO:0000256" key="6">
    <source>
        <dbReference type="SAM" id="Phobius"/>
    </source>
</evidence>
<dbReference type="InterPro" id="IPR049326">
    <property type="entry name" value="Rhodopsin_dom_fungi"/>
</dbReference>
<keyword evidence="3 6" id="KW-1133">Transmembrane helix</keyword>
<comment type="caution">
    <text evidence="8">The sequence shown here is derived from an EMBL/GenBank/DDBJ whole genome shotgun (WGS) entry which is preliminary data.</text>
</comment>
<name>A0A9P6VGI6_9HELO</name>
<comment type="similarity">
    <text evidence="5">Belongs to the SAT4 family.</text>
</comment>
<dbReference type="PANTHER" id="PTHR33048">
    <property type="entry name" value="PTH11-LIKE INTEGRAL MEMBRANE PROTEIN (AFU_ORTHOLOGUE AFUA_5G11245)"/>
    <property type="match status" value="1"/>
</dbReference>
<feature type="transmembrane region" description="Helical" evidence="6">
    <location>
        <begin position="161"/>
        <end position="180"/>
    </location>
</feature>
<dbReference type="Proteomes" id="UP000785200">
    <property type="component" value="Unassembled WGS sequence"/>
</dbReference>
<accession>A0A9P6VGI6</accession>
<evidence type="ECO:0000256" key="1">
    <source>
        <dbReference type="ARBA" id="ARBA00004141"/>
    </source>
</evidence>
<keyword evidence="4 6" id="KW-0472">Membrane</keyword>
<dbReference type="InterPro" id="IPR052337">
    <property type="entry name" value="SAT4-like"/>
</dbReference>
<evidence type="ECO:0000313" key="9">
    <source>
        <dbReference type="Proteomes" id="UP000785200"/>
    </source>
</evidence>
<dbReference type="EMBL" id="VNKQ01000012">
    <property type="protein sequence ID" value="KAG0647507.1"/>
    <property type="molecule type" value="Genomic_DNA"/>
</dbReference>
<dbReference type="Pfam" id="PF20684">
    <property type="entry name" value="Fung_rhodopsin"/>
    <property type="match status" value="1"/>
</dbReference>
<comment type="subcellular location">
    <subcellularLocation>
        <location evidence="1">Membrane</location>
        <topology evidence="1">Multi-pass membrane protein</topology>
    </subcellularLocation>
</comment>